<organism evidence="12 13">
    <name type="scientific">Actinomadura alba</name>
    <dbReference type="NCBI Taxonomy" id="406431"/>
    <lineage>
        <taxon>Bacteria</taxon>
        <taxon>Bacillati</taxon>
        <taxon>Actinomycetota</taxon>
        <taxon>Actinomycetes</taxon>
        <taxon>Streptosporangiales</taxon>
        <taxon>Thermomonosporaceae</taxon>
        <taxon>Actinomadura</taxon>
    </lineage>
</organism>
<keyword evidence="13" id="KW-1185">Reference proteome</keyword>
<evidence type="ECO:0000256" key="10">
    <source>
        <dbReference type="ARBA" id="ARBA00031323"/>
    </source>
</evidence>
<evidence type="ECO:0000256" key="7">
    <source>
        <dbReference type="ARBA" id="ARBA00022679"/>
    </source>
</evidence>
<protein>
    <recommendedName>
        <fullName evidence="4">Protein-L-isoaspartate O-methyltransferase</fullName>
        <ecNumber evidence="3">2.1.1.77</ecNumber>
    </recommendedName>
    <alternativeName>
        <fullName evidence="11">L-isoaspartyl protein carboxyl methyltransferase</fullName>
    </alternativeName>
    <alternativeName>
        <fullName evidence="9">Protein L-isoaspartyl methyltransferase</fullName>
    </alternativeName>
    <alternativeName>
        <fullName evidence="10">Protein-beta-aspartate methyltransferase</fullName>
    </alternativeName>
</protein>
<dbReference type="Pfam" id="PF01135">
    <property type="entry name" value="PCMT"/>
    <property type="match status" value="1"/>
</dbReference>
<evidence type="ECO:0000256" key="1">
    <source>
        <dbReference type="ARBA" id="ARBA00004496"/>
    </source>
</evidence>
<evidence type="ECO:0000256" key="2">
    <source>
        <dbReference type="ARBA" id="ARBA00005369"/>
    </source>
</evidence>
<dbReference type="InterPro" id="IPR000682">
    <property type="entry name" value="PCMT"/>
</dbReference>
<keyword evidence="5" id="KW-0963">Cytoplasm</keyword>
<dbReference type="PANTHER" id="PTHR11579:SF0">
    <property type="entry name" value="PROTEIN-L-ISOASPARTATE(D-ASPARTATE) O-METHYLTRANSFERASE"/>
    <property type="match status" value="1"/>
</dbReference>
<dbReference type="Proteomes" id="UP000805614">
    <property type="component" value="Unassembled WGS sequence"/>
</dbReference>
<evidence type="ECO:0000313" key="13">
    <source>
        <dbReference type="Proteomes" id="UP000805614"/>
    </source>
</evidence>
<proteinExistence type="inferred from homology"/>
<dbReference type="CDD" id="cd02440">
    <property type="entry name" value="AdoMet_MTases"/>
    <property type="match status" value="1"/>
</dbReference>
<evidence type="ECO:0000256" key="11">
    <source>
        <dbReference type="ARBA" id="ARBA00031350"/>
    </source>
</evidence>
<evidence type="ECO:0000313" key="12">
    <source>
        <dbReference type="EMBL" id="MBC6466114.1"/>
    </source>
</evidence>
<evidence type="ECO:0000256" key="6">
    <source>
        <dbReference type="ARBA" id="ARBA00022603"/>
    </source>
</evidence>
<evidence type="ECO:0000256" key="5">
    <source>
        <dbReference type="ARBA" id="ARBA00022490"/>
    </source>
</evidence>
<name>A0ABR7LMP7_9ACTN</name>
<accession>A0ABR7LMP7</accession>
<evidence type="ECO:0000256" key="9">
    <source>
        <dbReference type="ARBA" id="ARBA00030757"/>
    </source>
</evidence>
<evidence type="ECO:0000256" key="3">
    <source>
        <dbReference type="ARBA" id="ARBA00011890"/>
    </source>
</evidence>
<sequence length="349" mass="37466">MHQAPRHLFLPESILAGPPGGPDGHIDHTQDPNGWWDAAYSDAAIVTQLDDGATDISAGAGDYTSSCSAPTVVIEFLKLLYVHDHQRVLEIGTGTGWTAALLSARLGADNVISVEVDATVAKQAEMNLHAAGFAPHLVVGDGTDGWPEGAPYDRVHVTCGVRDIPYAWVEQTRPGGIIVLPWSPGIAFGHQVRLDVQRDGTAIGRLTGSAGYMLLRSQRPAAGACEGDAATSTTAVDPRSIVWDSYGVDAALAGQLPGVLLREDRRDDGSVILWCADADGSWATAEYQPGAVEFPVIQHGDRCLWDEVEDAYFRWQSWGRPVRDRFGLTVLPDGQHMWLDSPANVVVTT</sequence>
<keyword evidence="6 12" id="KW-0489">Methyltransferase</keyword>
<dbReference type="EMBL" id="JABVEC010000007">
    <property type="protein sequence ID" value="MBC6466114.1"/>
    <property type="molecule type" value="Genomic_DNA"/>
</dbReference>
<keyword evidence="8" id="KW-0949">S-adenosyl-L-methionine</keyword>
<keyword evidence="7" id="KW-0808">Transferase</keyword>
<evidence type="ECO:0000256" key="4">
    <source>
        <dbReference type="ARBA" id="ARBA00013346"/>
    </source>
</evidence>
<dbReference type="Gene3D" id="3.40.50.150">
    <property type="entry name" value="Vaccinia Virus protein VP39"/>
    <property type="match status" value="1"/>
</dbReference>
<dbReference type="GO" id="GO:0008168">
    <property type="term" value="F:methyltransferase activity"/>
    <property type="evidence" value="ECO:0007669"/>
    <property type="project" value="UniProtKB-KW"/>
</dbReference>
<comment type="subcellular location">
    <subcellularLocation>
        <location evidence="1">Cytoplasm</location>
    </subcellularLocation>
</comment>
<dbReference type="SUPFAM" id="SSF53335">
    <property type="entry name" value="S-adenosyl-L-methionine-dependent methyltransferases"/>
    <property type="match status" value="1"/>
</dbReference>
<gene>
    <name evidence="12" type="ORF">HKK74_11480</name>
</gene>
<dbReference type="PANTHER" id="PTHR11579">
    <property type="entry name" value="PROTEIN-L-ISOASPARTATE O-METHYLTRANSFERASE"/>
    <property type="match status" value="1"/>
</dbReference>
<dbReference type="InterPro" id="IPR029063">
    <property type="entry name" value="SAM-dependent_MTases_sf"/>
</dbReference>
<evidence type="ECO:0000256" key="8">
    <source>
        <dbReference type="ARBA" id="ARBA00022691"/>
    </source>
</evidence>
<dbReference type="EC" id="2.1.1.77" evidence="3"/>
<comment type="caution">
    <text evidence="12">The sequence shown here is derived from an EMBL/GenBank/DDBJ whole genome shotgun (WGS) entry which is preliminary data.</text>
</comment>
<reference evidence="12 13" key="1">
    <citation type="submission" date="2020-06" db="EMBL/GenBank/DDBJ databases">
        <title>Actinomadura xiongansis sp. nov., isolated from soil of Baiyangdian.</title>
        <authorList>
            <person name="Zhang X."/>
        </authorList>
    </citation>
    <scope>NUCLEOTIDE SEQUENCE [LARGE SCALE GENOMIC DNA]</scope>
    <source>
        <strain evidence="12 13">HBUM206468</strain>
    </source>
</reference>
<comment type="similarity">
    <text evidence="2">Belongs to the methyltransferase superfamily. L-isoaspartyl/D-aspartyl protein methyltransferase family.</text>
</comment>
<dbReference type="GO" id="GO:0032259">
    <property type="term" value="P:methylation"/>
    <property type="evidence" value="ECO:0007669"/>
    <property type="project" value="UniProtKB-KW"/>
</dbReference>